<organism evidence="2 3">
    <name type="scientific">Mycolicibacterium fluoranthenivorans</name>
    <dbReference type="NCBI Taxonomy" id="258505"/>
    <lineage>
        <taxon>Bacteria</taxon>
        <taxon>Bacillati</taxon>
        <taxon>Actinomycetota</taxon>
        <taxon>Actinomycetes</taxon>
        <taxon>Mycobacteriales</taxon>
        <taxon>Mycobacteriaceae</taxon>
        <taxon>Mycolicibacterium</taxon>
    </lineage>
</organism>
<proteinExistence type="predicted"/>
<evidence type="ECO:0000313" key="3">
    <source>
        <dbReference type="Proteomes" id="UP000515498"/>
    </source>
</evidence>
<sequence>MSAPVNEALQKSFLTHAQYLRAFAQLAGFSYWPSEDSDVLEAMAGRVATAFPAAKSRPAVDGKELARCLNRAWGTELLLNLGSRFEEDELIRLSNSWGSVQTYYVGYAATQALIVAEGRARPTDHPKTQSQVRALWVERKSAVEPFSFAAMPGCRTNPRAYANGPGRPIDMNLSPWTSVGSKNCWDIAATALRSTRNDALAQRLKVEREKKAQAKRSSWKAEEEGRLAQGMRARKTPHFPSSANLTAAETAAIEQSVRPYTMLDYLFRLRIKANYEEAAMFTDGPSNEGASSVVALDMVRIASATMIAHEMRIARMIGKAALTTLATDWVSSNSAPANLGIGRRMGILQAAL</sequence>
<accession>A0A7G8PD70</accession>
<dbReference type="EMBL" id="CP059894">
    <property type="protein sequence ID" value="QNJ92286.1"/>
    <property type="molecule type" value="Genomic_DNA"/>
</dbReference>
<evidence type="ECO:0000256" key="1">
    <source>
        <dbReference type="SAM" id="MobiDB-lite"/>
    </source>
</evidence>
<dbReference type="KEGG" id="mflu:HZU40_29690"/>
<reference evidence="2 3" key="1">
    <citation type="submission" date="2020-07" db="EMBL/GenBank/DDBJ databases">
        <title>Draft genome sequence of four isobutane-metabolizing strains capable of cometabolically degrading diverse ether contaminants.</title>
        <authorList>
            <person name="Chen W."/>
            <person name="Faulkner N."/>
            <person name="Smith C."/>
            <person name="Hyman M."/>
        </authorList>
    </citation>
    <scope>NUCLEOTIDE SEQUENCE [LARGE SCALE GENOMIC DNA]</scope>
    <source>
        <strain evidence="2 3">2A</strain>
    </source>
</reference>
<dbReference type="AlphaFoldDB" id="A0A7G8PD70"/>
<dbReference type="Proteomes" id="UP000515498">
    <property type="component" value="Chromosome"/>
</dbReference>
<dbReference type="RefSeq" id="WP_187096738.1">
    <property type="nucleotide sequence ID" value="NZ_CP059894.1"/>
</dbReference>
<name>A0A7G8PD70_9MYCO</name>
<feature type="region of interest" description="Disordered" evidence="1">
    <location>
        <begin position="211"/>
        <end position="231"/>
    </location>
</feature>
<protein>
    <submittedName>
        <fullName evidence="2">Uncharacterized protein</fullName>
    </submittedName>
</protein>
<gene>
    <name evidence="2" type="ORF">HZU40_29690</name>
</gene>
<evidence type="ECO:0000313" key="2">
    <source>
        <dbReference type="EMBL" id="QNJ92286.1"/>
    </source>
</evidence>